<sequence length="165" mass="19270">MCWSKVGFKFCYECSREFEHKARIIPCRASESGEPCALNHVDDYVVEVGENCDECKASRKAEEECQRAIYRSRPLCLDVKGKDRMAALFAAYHYDLATRKKLRREHLARRAEFRQRFNDDEDEVEEEEPKQEGVVIAPMFITIRHQYKTSYTRGEPTCGVVMRSS</sequence>
<evidence type="ECO:0000313" key="2">
    <source>
        <dbReference type="Proteomes" id="UP001153332"/>
    </source>
</evidence>
<keyword evidence="2" id="KW-1185">Reference proteome</keyword>
<protein>
    <submittedName>
        <fullName evidence="1">Uncharacterized protein</fullName>
    </submittedName>
</protein>
<proteinExistence type="predicted"/>
<accession>A0ACC2JXL5</accession>
<evidence type="ECO:0000313" key="1">
    <source>
        <dbReference type="EMBL" id="KAJ8132187.1"/>
    </source>
</evidence>
<dbReference type="Proteomes" id="UP001153332">
    <property type="component" value="Unassembled WGS sequence"/>
</dbReference>
<reference evidence="1" key="1">
    <citation type="submission" date="2022-12" db="EMBL/GenBank/DDBJ databases">
        <title>Genome Sequence of Lasiodiplodia mahajangana.</title>
        <authorList>
            <person name="Buettner E."/>
        </authorList>
    </citation>
    <scope>NUCLEOTIDE SEQUENCE</scope>
    <source>
        <strain evidence="1">VT137</strain>
    </source>
</reference>
<comment type="caution">
    <text evidence="1">The sequence shown here is derived from an EMBL/GenBank/DDBJ whole genome shotgun (WGS) entry which is preliminary data.</text>
</comment>
<gene>
    <name evidence="1" type="ORF">O1611_g1434</name>
</gene>
<dbReference type="EMBL" id="JAPUUL010000166">
    <property type="protein sequence ID" value="KAJ8132187.1"/>
    <property type="molecule type" value="Genomic_DNA"/>
</dbReference>
<name>A0ACC2JXL5_9PEZI</name>
<organism evidence="1 2">
    <name type="scientific">Lasiodiplodia mahajangana</name>
    <dbReference type="NCBI Taxonomy" id="1108764"/>
    <lineage>
        <taxon>Eukaryota</taxon>
        <taxon>Fungi</taxon>
        <taxon>Dikarya</taxon>
        <taxon>Ascomycota</taxon>
        <taxon>Pezizomycotina</taxon>
        <taxon>Dothideomycetes</taxon>
        <taxon>Dothideomycetes incertae sedis</taxon>
        <taxon>Botryosphaeriales</taxon>
        <taxon>Botryosphaeriaceae</taxon>
        <taxon>Lasiodiplodia</taxon>
    </lineage>
</organism>